<dbReference type="AlphaFoldDB" id="A0A161SAQ2"/>
<accession>A0A161SAQ2</accession>
<dbReference type="PROSITE" id="PS51186">
    <property type="entry name" value="GNAT"/>
    <property type="match status" value="1"/>
</dbReference>
<dbReference type="Pfam" id="PF13302">
    <property type="entry name" value="Acetyltransf_3"/>
    <property type="match status" value="1"/>
</dbReference>
<proteinExistence type="predicted"/>
<comment type="caution">
    <text evidence="2">The sequence shown here is derived from an EMBL/GenBank/DDBJ whole genome shotgun (WGS) entry which is preliminary data.</text>
</comment>
<dbReference type="InterPro" id="IPR016181">
    <property type="entry name" value="Acyl_CoA_acyltransferase"/>
</dbReference>
<keyword evidence="3" id="KW-1185">Reference proteome</keyword>
<dbReference type="PANTHER" id="PTHR43792:SF1">
    <property type="entry name" value="N-ACETYLTRANSFERASE DOMAIN-CONTAINING PROTEIN"/>
    <property type="match status" value="1"/>
</dbReference>
<dbReference type="Proteomes" id="UP000076630">
    <property type="component" value="Unassembled WGS sequence"/>
</dbReference>
<protein>
    <submittedName>
        <fullName evidence="2">GNAT family acetyltransferase</fullName>
    </submittedName>
</protein>
<evidence type="ECO:0000259" key="1">
    <source>
        <dbReference type="PROSITE" id="PS51186"/>
    </source>
</evidence>
<evidence type="ECO:0000313" key="3">
    <source>
        <dbReference type="Proteomes" id="UP000076630"/>
    </source>
</evidence>
<dbReference type="InterPro" id="IPR000182">
    <property type="entry name" value="GNAT_dom"/>
</dbReference>
<feature type="domain" description="N-acetyltransferase" evidence="1">
    <location>
        <begin position="10"/>
        <end position="176"/>
    </location>
</feature>
<evidence type="ECO:0000313" key="2">
    <source>
        <dbReference type="EMBL" id="KZE82754.1"/>
    </source>
</evidence>
<dbReference type="InterPro" id="IPR051531">
    <property type="entry name" value="N-acetyltransferase"/>
</dbReference>
<dbReference type="PANTHER" id="PTHR43792">
    <property type="entry name" value="GNAT FAMILY, PUTATIVE (AFU_ORTHOLOGUE AFUA_3G00765)-RELATED-RELATED"/>
    <property type="match status" value="1"/>
</dbReference>
<dbReference type="GO" id="GO:0016747">
    <property type="term" value="F:acyltransferase activity, transferring groups other than amino-acyl groups"/>
    <property type="evidence" value="ECO:0007669"/>
    <property type="project" value="InterPro"/>
</dbReference>
<dbReference type="Gene3D" id="3.40.630.30">
    <property type="match status" value="1"/>
</dbReference>
<dbReference type="OrthoDB" id="9788916at2"/>
<reference evidence="2 3" key="1">
    <citation type="submission" date="2016-01" db="EMBL/GenBank/DDBJ databases">
        <title>Whole genome sequencing of Myroides marinus L41.</title>
        <authorList>
            <person name="Hong K.W."/>
        </authorList>
    </citation>
    <scope>NUCLEOTIDE SEQUENCE [LARGE SCALE GENOMIC DNA]</scope>
    <source>
        <strain evidence="2 3">L41</strain>
    </source>
</reference>
<name>A0A161SAQ2_9FLAO</name>
<organism evidence="2 3">
    <name type="scientific">Myroides marinus</name>
    <dbReference type="NCBI Taxonomy" id="703342"/>
    <lineage>
        <taxon>Bacteria</taxon>
        <taxon>Pseudomonadati</taxon>
        <taxon>Bacteroidota</taxon>
        <taxon>Flavobacteriia</taxon>
        <taxon>Flavobacteriales</taxon>
        <taxon>Flavobacteriaceae</taxon>
        <taxon>Myroides</taxon>
    </lineage>
</organism>
<keyword evidence="2" id="KW-0808">Transferase</keyword>
<dbReference type="EMBL" id="LQNU01000043">
    <property type="protein sequence ID" value="KZE82754.1"/>
    <property type="molecule type" value="Genomic_DNA"/>
</dbReference>
<dbReference type="SUPFAM" id="SSF55729">
    <property type="entry name" value="Acyl-CoA N-acyltransferases (Nat)"/>
    <property type="match status" value="1"/>
</dbReference>
<sequence length="176" mass="20013">MKTFIETDRLIIRQYKDSDLAAFIAMNQDDQVMEFFLKKLTPEESTEAYNRIKNKIDQNGYGFFAVEEKSSGSFIGFVGLLDITFDVDFAPGVEIGWRMLPQFWGKGYATEAAIACLAFGKETLGLDKIYSFTTTSNLRSANVMQKIGMKYVKNFNHPLVPADHPLLEHVLYEITL</sequence>
<dbReference type="RefSeq" id="WP_038987226.1">
    <property type="nucleotide sequence ID" value="NZ_JWJO01000043.1"/>
</dbReference>
<gene>
    <name evidence="2" type="ORF">AV926_06505</name>
</gene>